<evidence type="ECO:0000259" key="1">
    <source>
        <dbReference type="Pfam" id="PF26351"/>
    </source>
</evidence>
<evidence type="ECO:0000313" key="3">
    <source>
        <dbReference type="Proteomes" id="UP000050833"/>
    </source>
</evidence>
<dbReference type="Pfam" id="PF26351">
    <property type="entry name" value="DUF8091"/>
    <property type="match status" value="1"/>
</dbReference>
<gene>
    <name evidence="2" type="ORF">APZ18_14570</name>
</gene>
<organism evidence="2 3">
    <name type="scientific">Butyribacter intestini</name>
    <dbReference type="NCBI Taxonomy" id="1703332"/>
    <lineage>
        <taxon>Bacteria</taxon>
        <taxon>Bacillati</taxon>
        <taxon>Bacillota</taxon>
        <taxon>Clostridia</taxon>
        <taxon>Lachnospirales</taxon>
        <taxon>Lachnospiraceae</taxon>
        <taxon>Butyribacter</taxon>
    </lineage>
</organism>
<feature type="domain" description="DUF8091" evidence="1">
    <location>
        <begin position="34"/>
        <end position="187"/>
    </location>
</feature>
<dbReference type="RefSeq" id="WP_022013905.1">
    <property type="nucleotide sequence ID" value="NZ_DBGBRS010000180.1"/>
</dbReference>
<evidence type="ECO:0000313" key="2">
    <source>
        <dbReference type="EMBL" id="KQC84129.1"/>
    </source>
</evidence>
<keyword evidence="3" id="KW-1185">Reference proteome</keyword>
<sequence length="248" mass="28650">MSITTYDQKLFADACQKIVAKERETNGIGTLKEKTMHAVLKNFYEPDISHQEIKVGRFVADILRDDEIIEIQTRSFNAMRKKLSVFLEKYPVTIVYPIPHNKWLYWIDEDTGEVSKKRKSPKTGTFFDAFIELYKISMFLSNPNLHICLVLVDMEEYRLLNGWNETRKKGSSRYDRIPVALHDELYIGGGKDYALLLPHNLPETFTSKDLAKCAKIPLRLAQTTLTVLKRTGAVEEIGKNGRCILYKR</sequence>
<dbReference type="AlphaFoldDB" id="A0AAW3JPN6"/>
<comment type="caution">
    <text evidence="2">The sequence shown here is derived from an EMBL/GenBank/DDBJ whole genome shotgun (WGS) entry which is preliminary data.</text>
</comment>
<dbReference type="InterPro" id="IPR058404">
    <property type="entry name" value="DUF8091"/>
</dbReference>
<proteinExistence type="predicted"/>
<accession>A0AAW3JPN6</accession>
<name>A0AAW3JPN6_9FIRM</name>
<reference evidence="2 3" key="1">
    <citation type="submission" date="2015-10" db="EMBL/GenBank/DDBJ databases">
        <title>Butyribacter intestini gen. nov., sp. nov., a butyric acid-producing bacterium of the family Lachnospiraceae isolated from the human faeces.</title>
        <authorList>
            <person name="Zou Y."/>
            <person name="Xue W."/>
            <person name="Luo G."/>
            <person name="Lv M."/>
        </authorList>
    </citation>
    <scope>NUCLEOTIDE SEQUENCE [LARGE SCALE GENOMIC DNA]</scope>
    <source>
        <strain evidence="2 3">TF01-11</strain>
    </source>
</reference>
<protein>
    <recommendedName>
        <fullName evidence="1">DUF8091 domain-containing protein</fullName>
    </recommendedName>
</protein>
<dbReference type="Proteomes" id="UP000050833">
    <property type="component" value="Unassembled WGS sequence"/>
</dbReference>
<dbReference type="EMBL" id="LLKB01000007">
    <property type="protein sequence ID" value="KQC84129.1"/>
    <property type="molecule type" value="Genomic_DNA"/>
</dbReference>